<dbReference type="AlphaFoldDB" id="A0AAD7G766"/>
<dbReference type="Proteomes" id="UP001221757">
    <property type="component" value="Unassembled WGS sequence"/>
</dbReference>
<evidence type="ECO:0000256" key="1">
    <source>
        <dbReference type="SAM" id="Phobius"/>
    </source>
</evidence>
<protein>
    <submittedName>
        <fullName evidence="2">Uncharacterized protein</fullName>
    </submittedName>
</protein>
<organism evidence="2 3">
    <name type="scientific">Mycena rosella</name>
    <name type="common">Pink bonnet</name>
    <name type="synonym">Agaricus rosellus</name>
    <dbReference type="NCBI Taxonomy" id="1033263"/>
    <lineage>
        <taxon>Eukaryota</taxon>
        <taxon>Fungi</taxon>
        <taxon>Dikarya</taxon>
        <taxon>Basidiomycota</taxon>
        <taxon>Agaricomycotina</taxon>
        <taxon>Agaricomycetes</taxon>
        <taxon>Agaricomycetidae</taxon>
        <taxon>Agaricales</taxon>
        <taxon>Marasmiineae</taxon>
        <taxon>Mycenaceae</taxon>
        <taxon>Mycena</taxon>
    </lineage>
</organism>
<feature type="transmembrane region" description="Helical" evidence="1">
    <location>
        <begin position="24"/>
        <end position="46"/>
    </location>
</feature>
<keyword evidence="1" id="KW-1133">Transmembrane helix</keyword>
<name>A0AAD7G766_MYCRO</name>
<gene>
    <name evidence="2" type="ORF">B0H17DRAFT_953088</name>
</gene>
<feature type="non-terminal residue" evidence="2">
    <location>
        <position position="1"/>
    </location>
</feature>
<sequence length="78" mass="8983">AKMEIGSPMAAMYLLGQPDHYASHPYVCTLCVATFNTFNLFARFGYRLYPRTISRTVKPTRRGFRLLIRMVSSLHLQV</sequence>
<keyword evidence="1" id="KW-0472">Membrane</keyword>
<proteinExistence type="predicted"/>
<comment type="caution">
    <text evidence="2">The sequence shown here is derived from an EMBL/GenBank/DDBJ whole genome shotgun (WGS) entry which is preliminary data.</text>
</comment>
<reference evidence="2" key="1">
    <citation type="submission" date="2023-03" db="EMBL/GenBank/DDBJ databases">
        <title>Massive genome expansion in bonnet fungi (Mycena s.s.) driven by repeated elements and novel gene families across ecological guilds.</title>
        <authorList>
            <consortium name="Lawrence Berkeley National Laboratory"/>
            <person name="Harder C.B."/>
            <person name="Miyauchi S."/>
            <person name="Viragh M."/>
            <person name="Kuo A."/>
            <person name="Thoen E."/>
            <person name="Andreopoulos B."/>
            <person name="Lu D."/>
            <person name="Skrede I."/>
            <person name="Drula E."/>
            <person name="Henrissat B."/>
            <person name="Morin E."/>
            <person name="Kohler A."/>
            <person name="Barry K."/>
            <person name="LaButti K."/>
            <person name="Morin E."/>
            <person name="Salamov A."/>
            <person name="Lipzen A."/>
            <person name="Mereny Z."/>
            <person name="Hegedus B."/>
            <person name="Baldrian P."/>
            <person name="Stursova M."/>
            <person name="Weitz H."/>
            <person name="Taylor A."/>
            <person name="Grigoriev I.V."/>
            <person name="Nagy L.G."/>
            <person name="Martin F."/>
            <person name="Kauserud H."/>
        </authorList>
    </citation>
    <scope>NUCLEOTIDE SEQUENCE</scope>
    <source>
        <strain evidence="2">CBHHK067</strain>
    </source>
</reference>
<keyword evidence="1" id="KW-0812">Transmembrane</keyword>
<accession>A0AAD7G766</accession>
<evidence type="ECO:0000313" key="3">
    <source>
        <dbReference type="Proteomes" id="UP001221757"/>
    </source>
</evidence>
<keyword evidence="3" id="KW-1185">Reference proteome</keyword>
<dbReference type="EMBL" id="JARKIE010000241">
    <property type="protein sequence ID" value="KAJ7662402.1"/>
    <property type="molecule type" value="Genomic_DNA"/>
</dbReference>
<evidence type="ECO:0000313" key="2">
    <source>
        <dbReference type="EMBL" id="KAJ7662402.1"/>
    </source>
</evidence>